<dbReference type="Pfam" id="PF12641">
    <property type="entry name" value="Flavodoxin_3"/>
    <property type="match status" value="1"/>
</dbReference>
<dbReference type="PANTHER" id="PTHR38030">
    <property type="entry name" value="PROTOPORPHYRINOGEN IX DEHYDROGENASE [MENAQUINONE]"/>
    <property type="match status" value="1"/>
</dbReference>
<dbReference type="SUPFAM" id="SSF52218">
    <property type="entry name" value="Flavoproteins"/>
    <property type="match status" value="1"/>
</dbReference>
<dbReference type="GO" id="GO:0070819">
    <property type="term" value="F:menaquinone-dependent protoporphyrinogen oxidase activity"/>
    <property type="evidence" value="ECO:0007669"/>
    <property type="project" value="TreeGrafter"/>
</dbReference>
<dbReference type="RefSeq" id="WP_246908866.1">
    <property type="nucleotide sequence ID" value="NZ_JALJRB010000013.1"/>
</dbReference>
<name>A0AA41R1V1_9BACT</name>
<comment type="caution">
    <text evidence="2">The sequence shown here is derived from an EMBL/GenBank/DDBJ whole genome shotgun (WGS) entry which is preliminary data.</text>
</comment>
<dbReference type="GO" id="GO:0006783">
    <property type="term" value="P:heme biosynthetic process"/>
    <property type="evidence" value="ECO:0007669"/>
    <property type="project" value="TreeGrafter"/>
</dbReference>
<dbReference type="Proteomes" id="UP001165427">
    <property type="component" value="Unassembled WGS sequence"/>
</dbReference>
<feature type="domain" description="Flavodoxin-like" evidence="1">
    <location>
        <begin position="3"/>
        <end position="148"/>
    </location>
</feature>
<protein>
    <submittedName>
        <fullName evidence="2">Flavodoxin domain-containing protein</fullName>
    </submittedName>
</protein>
<organism evidence="2 3">
    <name type="scientific">Desulfatitalea alkaliphila</name>
    <dbReference type="NCBI Taxonomy" id="2929485"/>
    <lineage>
        <taxon>Bacteria</taxon>
        <taxon>Pseudomonadati</taxon>
        <taxon>Thermodesulfobacteriota</taxon>
        <taxon>Desulfobacteria</taxon>
        <taxon>Desulfobacterales</taxon>
        <taxon>Desulfosarcinaceae</taxon>
        <taxon>Desulfatitalea</taxon>
    </lineage>
</organism>
<evidence type="ECO:0000313" key="2">
    <source>
        <dbReference type="EMBL" id="MCJ8501377.1"/>
    </source>
</evidence>
<dbReference type="AlphaFoldDB" id="A0AA41R1V1"/>
<dbReference type="PANTHER" id="PTHR38030:SF2">
    <property type="entry name" value="PROTOPORPHYRINOGEN IX DEHYDROGENASE [QUINONE]"/>
    <property type="match status" value="1"/>
</dbReference>
<sequence length="172" mass="18768">MKVLVTYFSQSGNTEKIAEAIREEASQANQADLKKLEDVAVADLAGYDFIFIGSPLHAANLAAPVKAFLKEIQGVPGQKMAGFITHFAPAYPDQDMDAFTEPIKTICKEKGIEYKGCFDCQGALIESLHAAVQKKLNASDEQWADMIQQMTGHPNKEDMESAKAFARKVLAG</sequence>
<dbReference type="EMBL" id="JALJRB010000013">
    <property type="protein sequence ID" value="MCJ8501377.1"/>
    <property type="molecule type" value="Genomic_DNA"/>
</dbReference>
<dbReference type="InterPro" id="IPR008254">
    <property type="entry name" value="Flavodoxin/NO_synth"/>
</dbReference>
<dbReference type="Gene3D" id="3.40.50.360">
    <property type="match status" value="1"/>
</dbReference>
<evidence type="ECO:0000259" key="1">
    <source>
        <dbReference type="PROSITE" id="PS50902"/>
    </source>
</evidence>
<dbReference type="GO" id="GO:0010181">
    <property type="term" value="F:FMN binding"/>
    <property type="evidence" value="ECO:0007669"/>
    <property type="project" value="InterPro"/>
</dbReference>
<dbReference type="PROSITE" id="PS50902">
    <property type="entry name" value="FLAVODOXIN_LIKE"/>
    <property type="match status" value="1"/>
</dbReference>
<keyword evidence="3" id="KW-1185">Reference proteome</keyword>
<dbReference type="InterPro" id="IPR029039">
    <property type="entry name" value="Flavoprotein-like_sf"/>
</dbReference>
<gene>
    <name evidence="2" type="ORF">MRX98_12400</name>
</gene>
<accession>A0AA41R1V1</accession>
<proteinExistence type="predicted"/>
<evidence type="ECO:0000313" key="3">
    <source>
        <dbReference type="Proteomes" id="UP001165427"/>
    </source>
</evidence>
<reference evidence="2" key="1">
    <citation type="submission" date="2022-04" db="EMBL/GenBank/DDBJ databases">
        <title>Desulfatitalea alkaliphila sp. nov., a novel anaerobic sulfate-reducing bacterium isolated from terrestrial mud volcano, Taman Peninsula, Russia.</title>
        <authorList>
            <person name="Khomyakova M.A."/>
            <person name="Merkel A.Y."/>
            <person name="Slobodkin A.I."/>
        </authorList>
    </citation>
    <scope>NUCLEOTIDE SEQUENCE</scope>
    <source>
        <strain evidence="2">M08but</strain>
    </source>
</reference>
<dbReference type="InterPro" id="IPR052200">
    <property type="entry name" value="Protoporphyrinogen_IX_DH"/>
</dbReference>